<evidence type="ECO:0000313" key="1">
    <source>
        <dbReference type="EMBL" id="DAE26744.1"/>
    </source>
</evidence>
<accession>A0A8S5R5T9</accession>
<name>A0A8S5R5T9_9CAUD</name>
<dbReference type="EMBL" id="BK015822">
    <property type="protein sequence ID" value="DAE26744.1"/>
    <property type="molecule type" value="Genomic_DNA"/>
</dbReference>
<protein>
    <submittedName>
        <fullName evidence="1">Uncharacterized protein</fullName>
    </submittedName>
</protein>
<sequence length="33" mass="3826">MTSSRSVGHRSLPIFKCGHFYIPTTHFRRTFTG</sequence>
<organism evidence="1">
    <name type="scientific">Myoviridae sp. ctBoB21</name>
    <dbReference type="NCBI Taxonomy" id="2827287"/>
    <lineage>
        <taxon>Viruses</taxon>
        <taxon>Duplodnaviria</taxon>
        <taxon>Heunggongvirae</taxon>
        <taxon>Uroviricota</taxon>
        <taxon>Caudoviricetes</taxon>
    </lineage>
</organism>
<reference evidence="1" key="1">
    <citation type="journal article" date="2021" name="Proc. Natl. Acad. Sci. U.S.A.">
        <title>A Catalog of Tens of Thousands of Viruses from Human Metagenomes Reveals Hidden Associations with Chronic Diseases.</title>
        <authorList>
            <person name="Tisza M.J."/>
            <person name="Buck C.B."/>
        </authorList>
    </citation>
    <scope>NUCLEOTIDE SEQUENCE</scope>
    <source>
        <strain evidence="1">CtBoB21</strain>
    </source>
</reference>
<proteinExistence type="predicted"/>